<dbReference type="InterPro" id="IPR007967">
    <property type="entry name" value="GSKIP_dom"/>
</dbReference>
<dbReference type="RefSeq" id="XP_014467535.1">
    <property type="nucleotide sequence ID" value="XM_014612049.1"/>
</dbReference>
<accession>A0A6P3WN36</accession>
<dbReference type="GO" id="GO:0060828">
    <property type="term" value="P:regulation of canonical Wnt signaling pathway"/>
    <property type="evidence" value="ECO:0007669"/>
    <property type="project" value="InterPro"/>
</dbReference>
<proteinExistence type="inferred from homology"/>
<reference evidence="4" key="1">
    <citation type="submission" date="2025-08" db="UniProtKB">
        <authorList>
            <consortium name="RefSeq"/>
        </authorList>
    </citation>
    <scope>IDENTIFICATION</scope>
</reference>
<dbReference type="Gene3D" id="3.30.2280.10">
    <property type="entry name" value="Hypothetical protein (hspc210)"/>
    <property type="match status" value="1"/>
</dbReference>
<evidence type="ECO:0000256" key="1">
    <source>
        <dbReference type="ARBA" id="ARBA00009571"/>
    </source>
</evidence>
<dbReference type="KEGG" id="dqu:106740724"/>
<dbReference type="AlphaFoldDB" id="A0A6P3WN36"/>
<dbReference type="GO" id="GO:0005737">
    <property type="term" value="C:cytoplasm"/>
    <property type="evidence" value="ECO:0007669"/>
    <property type="project" value="TreeGrafter"/>
</dbReference>
<dbReference type="InterPro" id="IPR023231">
    <property type="entry name" value="GSKIP_dom_sf"/>
</dbReference>
<feature type="domain" description="GSKIP" evidence="2">
    <location>
        <begin position="14"/>
        <end position="112"/>
    </location>
</feature>
<keyword evidence="3" id="KW-1185">Reference proteome</keyword>
<gene>
    <name evidence="4" type="primary">LOC106740724</name>
</gene>
<dbReference type="Proteomes" id="UP000515204">
    <property type="component" value="Unplaced"/>
</dbReference>
<dbReference type="SUPFAM" id="SSF103107">
    <property type="entry name" value="Hypothetical protein c14orf129, hspc210"/>
    <property type="match status" value="1"/>
</dbReference>
<protein>
    <submittedName>
        <fullName evidence="4">Uncharacterized protein LOC106740724</fullName>
    </submittedName>
</protein>
<dbReference type="Pfam" id="PF05303">
    <property type="entry name" value="GSKIP_dom"/>
    <property type="match status" value="1"/>
</dbReference>
<sequence length="118" mass="13522">MPDLEDVPCQGQWQLEAQAVINDVKSHVQDIRVSEQLTSSNKAIYLNLTTLENLQFCVELSASGFIVVGNRHDDASNADNKHFETPYCLLECISPRYRQSFCTSLFERLKELRTRSQQ</sequence>
<dbReference type="GO" id="GO:0019207">
    <property type="term" value="F:kinase regulator activity"/>
    <property type="evidence" value="ECO:0007669"/>
    <property type="project" value="TreeGrafter"/>
</dbReference>
<dbReference type="PANTHER" id="PTHR12490:SF4">
    <property type="entry name" value="GSK3B-INTERACTING PROTEIN"/>
    <property type="match status" value="1"/>
</dbReference>
<name>A0A6P3WN36_DINQU</name>
<dbReference type="GeneID" id="106740724"/>
<dbReference type="GO" id="GO:0051018">
    <property type="term" value="F:protein kinase A binding"/>
    <property type="evidence" value="ECO:0007669"/>
    <property type="project" value="TreeGrafter"/>
</dbReference>
<evidence type="ECO:0000259" key="2">
    <source>
        <dbReference type="Pfam" id="PF05303"/>
    </source>
</evidence>
<evidence type="ECO:0000313" key="4">
    <source>
        <dbReference type="RefSeq" id="XP_014467535.1"/>
    </source>
</evidence>
<dbReference type="OrthoDB" id="5804279at2759"/>
<organism evidence="3 4">
    <name type="scientific">Dinoponera quadriceps</name>
    <name type="common">South American ant</name>
    <dbReference type="NCBI Taxonomy" id="609295"/>
    <lineage>
        <taxon>Eukaryota</taxon>
        <taxon>Metazoa</taxon>
        <taxon>Ecdysozoa</taxon>
        <taxon>Arthropoda</taxon>
        <taxon>Hexapoda</taxon>
        <taxon>Insecta</taxon>
        <taxon>Pterygota</taxon>
        <taxon>Neoptera</taxon>
        <taxon>Endopterygota</taxon>
        <taxon>Hymenoptera</taxon>
        <taxon>Apocrita</taxon>
        <taxon>Aculeata</taxon>
        <taxon>Formicoidea</taxon>
        <taxon>Formicidae</taxon>
        <taxon>Ponerinae</taxon>
        <taxon>Ponerini</taxon>
        <taxon>Dinoponera</taxon>
    </lineage>
</organism>
<evidence type="ECO:0000313" key="3">
    <source>
        <dbReference type="Proteomes" id="UP000515204"/>
    </source>
</evidence>
<dbReference type="InterPro" id="IPR037395">
    <property type="entry name" value="GSKIP"/>
</dbReference>
<comment type="similarity">
    <text evidence="1">Belongs to the GSKIP family.</text>
</comment>
<dbReference type="PANTHER" id="PTHR12490">
    <property type="entry name" value="GSK3B-INTERACTING PROTEIN"/>
    <property type="match status" value="1"/>
</dbReference>